<evidence type="ECO:0008006" key="5">
    <source>
        <dbReference type="Google" id="ProtNLM"/>
    </source>
</evidence>
<dbReference type="RefSeq" id="WP_188750757.1">
    <property type="nucleotide sequence ID" value="NZ_BMIK01000007.1"/>
</dbReference>
<protein>
    <recommendedName>
        <fullName evidence="5">CarboxypepD_reg-like domain-containing protein</fullName>
    </recommendedName>
</protein>
<accession>A0ABQ1LVB8</accession>
<feature type="region of interest" description="Disordered" evidence="1">
    <location>
        <begin position="148"/>
        <end position="199"/>
    </location>
</feature>
<reference evidence="4" key="1">
    <citation type="journal article" date="2019" name="Int. J. Syst. Evol. Microbiol.">
        <title>The Global Catalogue of Microorganisms (GCM) 10K type strain sequencing project: providing services to taxonomists for standard genome sequencing and annotation.</title>
        <authorList>
            <consortium name="The Broad Institute Genomics Platform"/>
            <consortium name="The Broad Institute Genome Sequencing Center for Infectious Disease"/>
            <person name="Wu L."/>
            <person name="Ma J."/>
        </authorList>
    </citation>
    <scope>NUCLEOTIDE SEQUENCE [LARGE SCALE GENOMIC DNA]</scope>
    <source>
        <strain evidence="4">CGMCC 1.15342</strain>
    </source>
</reference>
<evidence type="ECO:0000256" key="2">
    <source>
        <dbReference type="SAM" id="SignalP"/>
    </source>
</evidence>
<feature type="compositionally biased region" description="Polar residues" evidence="1">
    <location>
        <begin position="176"/>
        <end position="190"/>
    </location>
</feature>
<dbReference type="InterPro" id="IPR037066">
    <property type="entry name" value="Plug_dom_sf"/>
</dbReference>
<keyword evidence="4" id="KW-1185">Reference proteome</keyword>
<dbReference type="Gene3D" id="2.60.40.1120">
    <property type="entry name" value="Carboxypeptidase-like, regulatory domain"/>
    <property type="match status" value="1"/>
</dbReference>
<feature type="compositionally biased region" description="Polar residues" evidence="1">
    <location>
        <begin position="154"/>
        <end position="166"/>
    </location>
</feature>
<dbReference type="InterPro" id="IPR008969">
    <property type="entry name" value="CarboxyPept-like_regulatory"/>
</dbReference>
<dbReference type="Proteomes" id="UP000597338">
    <property type="component" value="Unassembled WGS sequence"/>
</dbReference>
<comment type="caution">
    <text evidence="3">The sequence shown here is derived from an EMBL/GenBank/DDBJ whole genome shotgun (WGS) entry which is preliminary data.</text>
</comment>
<evidence type="ECO:0000313" key="3">
    <source>
        <dbReference type="EMBL" id="GGC30257.1"/>
    </source>
</evidence>
<proteinExistence type="predicted"/>
<dbReference type="SUPFAM" id="SSF49464">
    <property type="entry name" value="Carboxypeptidase regulatory domain-like"/>
    <property type="match status" value="1"/>
</dbReference>
<sequence>MKRMLQIFIQAMAILFVSVVHAQVRTVSGTVTAKEDGQPLSGVTVLIKGTSQGGNTDENGQFTITVPEDARELEFRYIGYLSQTVAISTTGMLNVALEADANELSEVVVVGYTAKQVSELSSSVSVVSGEKLRDVTSNDVSSMLQGKAPGVIVSSPSGDPNATPSLPSADPVPSPRAQSRFTWSMVSSEEQPIRMTLSR</sequence>
<evidence type="ECO:0000256" key="1">
    <source>
        <dbReference type="SAM" id="MobiDB-lite"/>
    </source>
</evidence>
<dbReference type="Gene3D" id="2.170.130.10">
    <property type="entry name" value="TonB-dependent receptor, plug domain"/>
    <property type="match status" value="1"/>
</dbReference>
<feature type="chain" id="PRO_5047479945" description="CarboxypepD_reg-like domain-containing protein" evidence="2">
    <location>
        <begin position="23"/>
        <end position="199"/>
    </location>
</feature>
<evidence type="ECO:0000313" key="4">
    <source>
        <dbReference type="Proteomes" id="UP000597338"/>
    </source>
</evidence>
<organism evidence="3 4">
    <name type="scientific">Parapedobacter defluvii</name>
    <dbReference type="NCBI Taxonomy" id="2045106"/>
    <lineage>
        <taxon>Bacteria</taxon>
        <taxon>Pseudomonadati</taxon>
        <taxon>Bacteroidota</taxon>
        <taxon>Sphingobacteriia</taxon>
        <taxon>Sphingobacteriales</taxon>
        <taxon>Sphingobacteriaceae</taxon>
        <taxon>Parapedobacter</taxon>
    </lineage>
</organism>
<keyword evidence="2" id="KW-0732">Signal</keyword>
<dbReference type="SUPFAM" id="SSF56935">
    <property type="entry name" value="Porins"/>
    <property type="match status" value="1"/>
</dbReference>
<dbReference type="EMBL" id="BMIK01000007">
    <property type="protein sequence ID" value="GGC30257.1"/>
    <property type="molecule type" value="Genomic_DNA"/>
</dbReference>
<dbReference type="Pfam" id="PF13715">
    <property type="entry name" value="CarbopepD_reg_2"/>
    <property type="match status" value="1"/>
</dbReference>
<gene>
    <name evidence="3" type="ORF">GCM10011386_22830</name>
</gene>
<feature type="signal peptide" evidence="2">
    <location>
        <begin position="1"/>
        <end position="22"/>
    </location>
</feature>
<name>A0ABQ1LVB8_9SPHI</name>